<proteinExistence type="predicted"/>
<feature type="compositionally biased region" description="Basic and acidic residues" evidence="1">
    <location>
        <begin position="222"/>
        <end position="238"/>
    </location>
</feature>
<accession>A0AAD5W1C6</accession>
<dbReference type="AlphaFoldDB" id="A0AAD5W1C6"/>
<dbReference type="EMBL" id="JANIEX010000072">
    <property type="protein sequence ID" value="KAJ3574329.1"/>
    <property type="molecule type" value="Genomic_DNA"/>
</dbReference>
<keyword evidence="3" id="KW-1185">Reference proteome</keyword>
<name>A0AAD5W1C6_9AGAR</name>
<feature type="region of interest" description="Disordered" evidence="1">
    <location>
        <begin position="52"/>
        <end position="71"/>
    </location>
</feature>
<feature type="region of interest" description="Disordered" evidence="1">
    <location>
        <begin position="162"/>
        <end position="295"/>
    </location>
</feature>
<evidence type="ECO:0000313" key="2">
    <source>
        <dbReference type="EMBL" id="KAJ3574329.1"/>
    </source>
</evidence>
<evidence type="ECO:0000256" key="1">
    <source>
        <dbReference type="SAM" id="MobiDB-lite"/>
    </source>
</evidence>
<evidence type="ECO:0000313" key="3">
    <source>
        <dbReference type="Proteomes" id="UP001213000"/>
    </source>
</evidence>
<reference evidence="2" key="1">
    <citation type="submission" date="2022-07" db="EMBL/GenBank/DDBJ databases">
        <title>Genome Sequence of Leucocoprinus birnbaumii.</title>
        <authorList>
            <person name="Buettner E."/>
        </authorList>
    </citation>
    <scope>NUCLEOTIDE SEQUENCE</scope>
    <source>
        <strain evidence="2">VT141</strain>
    </source>
</reference>
<protein>
    <submittedName>
        <fullName evidence="2">Uncharacterized protein</fullName>
    </submittedName>
</protein>
<feature type="compositionally biased region" description="Basic and acidic residues" evidence="1">
    <location>
        <begin position="171"/>
        <end position="190"/>
    </location>
</feature>
<feature type="compositionally biased region" description="Low complexity" evidence="1">
    <location>
        <begin position="61"/>
        <end position="71"/>
    </location>
</feature>
<dbReference type="Proteomes" id="UP001213000">
    <property type="component" value="Unassembled WGS sequence"/>
</dbReference>
<sequence>MYFSIKSLMIIWKANKKIQRSNRSLVFESVGNYTSMPPRSLKHGSVSILFKEPDFPPSPTNPTASSPTTANNYNFNSNINNFGYNFQSTSYAPTPVSAMTSITSAPSFVTANEYPPTPKATTPSPAPFLFATAGSQSPASPASPNLLERKFHLPFRPSMTGNAGMDLATESDVKSGNLKDVKSGNLKEEQQQQSEEDIEDDISSTLPEFRTPMPIPLSQRRAGKEKIEGSHSVRDHSGGGESDVSEVVWSRSKMDSNDYGAMEGRRPTSGIGVDARQRSRVDLKDDDSDVLGSGDVTSGRYMTPMEFISQPSEGSAARSSPNLAPAIWRIILFQTAFCAVQILVCISTIVDLATHRPTPTPLGTQHFALLLAAWGPAVVFGHSPAVRKSLKFW</sequence>
<organism evidence="2 3">
    <name type="scientific">Leucocoprinus birnbaumii</name>
    <dbReference type="NCBI Taxonomy" id="56174"/>
    <lineage>
        <taxon>Eukaryota</taxon>
        <taxon>Fungi</taxon>
        <taxon>Dikarya</taxon>
        <taxon>Basidiomycota</taxon>
        <taxon>Agaricomycotina</taxon>
        <taxon>Agaricomycetes</taxon>
        <taxon>Agaricomycetidae</taxon>
        <taxon>Agaricales</taxon>
        <taxon>Agaricineae</taxon>
        <taxon>Agaricaceae</taxon>
        <taxon>Leucocoprinus</taxon>
    </lineage>
</organism>
<comment type="caution">
    <text evidence="2">The sequence shown here is derived from an EMBL/GenBank/DDBJ whole genome shotgun (WGS) entry which is preliminary data.</text>
</comment>
<gene>
    <name evidence="2" type="ORF">NP233_g1846</name>
</gene>